<organism evidence="5 6">
    <name type="scientific">Sphingobacterium bambusae</name>
    <dbReference type="NCBI Taxonomy" id="662858"/>
    <lineage>
        <taxon>Bacteria</taxon>
        <taxon>Pseudomonadati</taxon>
        <taxon>Bacteroidota</taxon>
        <taxon>Sphingobacteriia</taxon>
        <taxon>Sphingobacteriales</taxon>
        <taxon>Sphingobacteriaceae</taxon>
        <taxon>Sphingobacterium</taxon>
    </lineage>
</organism>
<dbReference type="SMART" id="SM00554">
    <property type="entry name" value="FAS1"/>
    <property type="match status" value="1"/>
</dbReference>
<dbReference type="Pfam" id="PF16184">
    <property type="entry name" value="Cadherin_3"/>
    <property type="match status" value="1"/>
</dbReference>
<dbReference type="Pfam" id="PF02469">
    <property type="entry name" value="Fasciclin"/>
    <property type="match status" value="1"/>
</dbReference>
<keyword evidence="3" id="KW-0732">Signal</keyword>
<evidence type="ECO:0000256" key="1">
    <source>
        <dbReference type="ARBA" id="ARBA00004613"/>
    </source>
</evidence>
<reference evidence="6" key="1">
    <citation type="journal article" date="2019" name="Int. J. Syst. Evol. Microbiol.">
        <title>The Global Catalogue of Microorganisms (GCM) 10K type strain sequencing project: providing services to taxonomists for standard genome sequencing and annotation.</title>
        <authorList>
            <consortium name="The Broad Institute Genomics Platform"/>
            <consortium name="The Broad Institute Genome Sequencing Center for Infectious Disease"/>
            <person name="Wu L."/>
            <person name="Ma J."/>
        </authorList>
    </citation>
    <scope>NUCLEOTIDE SEQUENCE [LARGE SCALE GENOMIC DNA]</scope>
    <source>
        <strain evidence="6">KCTC 22814</strain>
    </source>
</reference>
<dbReference type="EMBL" id="JBHUPB010000004">
    <property type="protein sequence ID" value="MFD2966799.1"/>
    <property type="molecule type" value="Genomic_DNA"/>
</dbReference>
<evidence type="ECO:0000256" key="2">
    <source>
        <dbReference type="ARBA" id="ARBA00022525"/>
    </source>
</evidence>
<dbReference type="InterPro" id="IPR055372">
    <property type="entry name" value="CBM96"/>
</dbReference>
<evidence type="ECO:0000313" key="6">
    <source>
        <dbReference type="Proteomes" id="UP001597525"/>
    </source>
</evidence>
<accession>A0ABW6BEA3</accession>
<dbReference type="SUPFAM" id="SSF82153">
    <property type="entry name" value="FAS1 domain"/>
    <property type="match status" value="1"/>
</dbReference>
<evidence type="ECO:0000313" key="5">
    <source>
        <dbReference type="EMBL" id="MFD2966799.1"/>
    </source>
</evidence>
<dbReference type="Gene3D" id="2.30.180.10">
    <property type="entry name" value="FAS1 domain"/>
    <property type="match status" value="1"/>
</dbReference>
<dbReference type="InterPro" id="IPR036378">
    <property type="entry name" value="FAS1_dom_sf"/>
</dbReference>
<feature type="domain" description="FAS1" evidence="4">
    <location>
        <begin position="42"/>
        <end position="185"/>
    </location>
</feature>
<dbReference type="InterPro" id="IPR000782">
    <property type="entry name" value="FAS1_domain"/>
</dbReference>
<evidence type="ECO:0000259" key="4">
    <source>
        <dbReference type="PROSITE" id="PS50213"/>
    </source>
</evidence>
<dbReference type="InterPro" id="IPR039005">
    <property type="entry name" value="CSPG_rpt"/>
</dbReference>
<proteinExistence type="predicted"/>
<dbReference type="Pfam" id="PF24517">
    <property type="entry name" value="CBM96"/>
    <property type="match status" value="1"/>
</dbReference>
<gene>
    <name evidence="5" type="ORF">ACFS7Y_05350</name>
</gene>
<keyword evidence="6" id="KW-1185">Reference proteome</keyword>
<dbReference type="Proteomes" id="UP001597525">
    <property type="component" value="Unassembled WGS sequence"/>
</dbReference>
<comment type="caution">
    <text evidence="5">The sequence shown here is derived from an EMBL/GenBank/DDBJ whole genome shotgun (WGS) entry which is preliminary data.</text>
</comment>
<dbReference type="RefSeq" id="WP_320182499.1">
    <property type="nucleotide sequence ID" value="NZ_CP138332.1"/>
</dbReference>
<name>A0ABW6BEA3_9SPHI</name>
<sequence>MHYLKNITRLVSCCFGLLFLLVGCEIQEDFTYQPSGVDGKLGVSALEYIQSNDSLSILQEAISYAGLQDLYSAADPRTFVIPNNRAFRAYLRSNAYTSVSDVPLPILRNLLRYHIVNARVIFTDPQLMPANRPIAYPTENGQVMYLSHTSTFIGLINEGTSIQWQITTSNLEPTNGVIHMVNAVVYYAVPTGDTNAPNPDLVQDTIYPIADAFVNGGFESAVNFGSNQLLRVKHLTGNGDYDRKAFMMFDLDDFSKEGVVTDMKLQLAVSFTHAKGVPLGLYESPSTTWSESSLRFNNAVFPQGSPIASIITSKVSTFNFDITDYYKARTTAGRVSFMLEGAAGADETNDIASKEHPTLNPPMLIATLASGLSNLQIVTKNDISVSSGGVFVFSDELLKIDGAAASDIIYTIDEVPQSGWLIRGASTLRAGARFTQADIDLNNLLFIHDGVQSGADRLVLSARDRAGALLEDIQITINVQ</sequence>
<protein>
    <submittedName>
        <fullName evidence="5">DNRLRE domain-containing protein</fullName>
    </submittedName>
</protein>
<evidence type="ECO:0000256" key="3">
    <source>
        <dbReference type="ARBA" id="ARBA00022729"/>
    </source>
</evidence>
<comment type="subcellular location">
    <subcellularLocation>
        <location evidence="1">Secreted</location>
    </subcellularLocation>
</comment>
<dbReference type="PROSITE" id="PS51854">
    <property type="entry name" value="CSPG"/>
    <property type="match status" value="1"/>
</dbReference>
<dbReference type="NCBIfam" id="NF033679">
    <property type="entry name" value="DNRLRE_dom"/>
    <property type="match status" value="1"/>
</dbReference>
<keyword evidence="2" id="KW-0964">Secreted</keyword>
<dbReference type="PROSITE" id="PS50213">
    <property type="entry name" value="FAS1"/>
    <property type="match status" value="1"/>
</dbReference>
<dbReference type="PROSITE" id="PS51257">
    <property type="entry name" value="PROKAR_LIPOPROTEIN"/>
    <property type="match status" value="1"/>
</dbReference>